<evidence type="ECO:0000259" key="3">
    <source>
        <dbReference type="PROSITE" id="PS50110"/>
    </source>
</evidence>
<reference evidence="4 5" key="1">
    <citation type="submission" date="2021-07" db="EMBL/GenBank/DDBJ databases">
        <title>Alteriqipengyuania abyssalis NZ-12B nov, sp.nov isolated from deep sea sponge in pacific ocean.</title>
        <authorList>
            <person name="Tareen S."/>
            <person name="Wink J."/>
        </authorList>
    </citation>
    <scope>NUCLEOTIDE SEQUENCE [LARGE SCALE GENOMIC DNA]</scope>
    <source>
        <strain evidence="4 5">NZ-12B</strain>
    </source>
</reference>
<keyword evidence="1 2" id="KW-0597">Phosphoprotein</keyword>
<evidence type="ECO:0000313" key="4">
    <source>
        <dbReference type="EMBL" id="MBY8337908.1"/>
    </source>
</evidence>
<organism evidence="4 5">
    <name type="scientific">Alteriqipengyuania abyssalis</name>
    <dbReference type="NCBI Taxonomy" id="2860200"/>
    <lineage>
        <taxon>Bacteria</taxon>
        <taxon>Pseudomonadati</taxon>
        <taxon>Pseudomonadota</taxon>
        <taxon>Alphaproteobacteria</taxon>
        <taxon>Sphingomonadales</taxon>
        <taxon>Erythrobacteraceae</taxon>
        <taxon>Alteriqipengyuania</taxon>
    </lineage>
</organism>
<dbReference type="InterPro" id="IPR001789">
    <property type="entry name" value="Sig_transdc_resp-reg_receiver"/>
</dbReference>
<dbReference type="SMART" id="SM00448">
    <property type="entry name" value="REC"/>
    <property type="match status" value="1"/>
</dbReference>
<proteinExistence type="predicted"/>
<accession>A0ABS7PFR1</accession>
<dbReference type="SUPFAM" id="SSF52172">
    <property type="entry name" value="CheY-like"/>
    <property type="match status" value="1"/>
</dbReference>
<dbReference type="EMBL" id="JAHWXP010000003">
    <property type="protein sequence ID" value="MBY8337908.1"/>
    <property type="molecule type" value="Genomic_DNA"/>
</dbReference>
<gene>
    <name evidence="4" type="ORF">KYN89_12730</name>
</gene>
<dbReference type="InterPro" id="IPR050595">
    <property type="entry name" value="Bact_response_regulator"/>
</dbReference>
<sequence>MSAMILVVEDEDDVREELVEMLELRRFDVCGADSVASGMEQVRAASGPLILLTDLRLREGSGLDLIRQITADPALRSKVVRLILMTGHIDLTDQVNLDIQKQDLPILFKPIDSELLLSLLAQDAVT</sequence>
<evidence type="ECO:0000256" key="2">
    <source>
        <dbReference type="PROSITE-ProRule" id="PRU00169"/>
    </source>
</evidence>
<evidence type="ECO:0000256" key="1">
    <source>
        <dbReference type="ARBA" id="ARBA00022553"/>
    </source>
</evidence>
<feature type="modified residue" description="4-aspartylphosphate" evidence="2">
    <location>
        <position position="54"/>
    </location>
</feature>
<feature type="domain" description="Response regulatory" evidence="3">
    <location>
        <begin position="4"/>
        <end position="124"/>
    </location>
</feature>
<comment type="caution">
    <text evidence="4">The sequence shown here is derived from an EMBL/GenBank/DDBJ whole genome shotgun (WGS) entry which is preliminary data.</text>
</comment>
<evidence type="ECO:0000313" key="5">
    <source>
        <dbReference type="Proteomes" id="UP000759298"/>
    </source>
</evidence>
<dbReference type="InterPro" id="IPR011006">
    <property type="entry name" value="CheY-like_superfamily"/>
</dbReference>
<keyword evidence="5" id="KW-1185">Reference proteome</keyword>
<dbReference type="PANTHER" id="PTHR44591:SF23">
    <property type="entry name" value="CHEY SUBFAMILY"/>
    <property type="match status" value="1"/>
</dbReference>
<dbReference type="PROSITE" id="PS50110">
    <property type="entry name" value="RESPONSE_REGULATORY"/>
    <property type="match status" value="1"/>
</dbReference>
<protein>
    <submittedName>
        <fullName evidence="4">Response regulator</fullName>
    </submittedName>
</protein>
<dbReference type="Gene3D" id="3.40.50.2300">
    <property type="match status" value="1"/>
</dbReference>
<dbReference type="Proteomes" id="UP000759298">
    <property type="component" value="Unassembled WGS sequence"/>
</dbReference>
<name>A0ABS7PFR1_9SPHN</name>
<dbReference type="Pfam" id="PF00072">
    <property type="entry name" value="Response_reg"/>
    <property type="match status" value="1"/>
</dbReference>
<dbReference type="PANTHER" id="PTHR44591">
    <property type="entry name" value="STRESS RESPONSE REGULATOR PROTEIN 1"/>
    <property type="match status" value="1"/>
</dbReference>